<accession>A0AAD1X633</accession>
<gene>
    <name evidence="1" type="ORF">ECRASSUSDP1_LOCUS188</name>
</gene>
<sequence length="157" mass="18107">MGITTSFRSRYYEYSLDNNGHICDQDSDDSEASYSYDQSPAYGEEFDHVDAQKIMEGKEHKLQVDEVEFESTAHSGGVVEESKGGGIENDGRHKLMSREEEDQRELYFCNCLKFVGVFWIPEWWKGSFRLEKLIGLFNFKQLDSIGAYVNAFKVDNI</sequence>
<dbReference type="Proteomes" id="UP001295684">
    <property type="component" value="Unassembled WGS sequence"/>
</dbReference>
<evidence type="ECO:0000313" key="1">
    <source>
        <dbReference type="EMBL" id="CAI2358905.1"/>
    </source>
</evidence>
<comment type="caution">
    <text evidence="1">The sequence shown here is derived from an EMBL/GenBank/DDBJ whole genome shotgun (WGS) entry which is preliminary data.</text>
</comment>
<evidence type="ECO:0000313" key="2">
    <source>
        <dbReference type="Proteomes" id="UP001295684"/>
    </source>
</evidence>
<organism evidence="1 2">
    <name type="scientific">Euplotes crassus</name>
    <dbReference type="NCBI Taxonomy" id="5936"/>
    <lineage>
        <taxon>Eukaryota</taxon>
        <taxon>Sar</taxon>
        <taxon>Alveolata</taxon>
        <taxon>Ciliophora</taxon>
        <taxon>Intramacronucleata</taxon>
        <taxon>Spirotrichea</taxon>
        <taxon>Hypotrichia</taxon>
        <taxon>Euplotida</taxon>
        <taxon>Euplotidae</taxon>
        <taxon>Moneuplotes</taxon>
    </lineage>
</organism>
<proteinExistence type="predicted"/>
<protein>
    <submittedName>
        <fullName evidence="1">Uncharacterized protein</fullName>
    </submittedName>
</protein>
<dbReference type="EMBL" id="CAMPGE010000180">
    <property type="protein sequence ID" value="CAI2358905.1"/>
    <property type="molecule type" value="Genomic_DNA"/>
</dbReference>
<keyword evidence="2" id="KW-1185">Reference proteome</keyword>
<reference evidence="1" key="1">
    <citation type="submission" date="2023-07" db="EMBL/GenBank/DDBJ databases">
        <authorList>
            <consortium name="AG Swart"/>
            <person name="Singh M."/>
            <person name="Singh A."/>
            <person name="Seah K."/>
            <person name="Emmerich C."/>
        </authorList>
    </citation>
    <scope>NUCLEOTIDE SEQUENCE</scope>
    <source>
        <strain evidence="1">DP1</strain>
    </source>
</reference>
<name>A0AAD1X633_EUPCR</name>
<dbReference type="AlphaFoldDB" id="A0AAD1X633"/>